<dbReference type="Proteomes" id="UP000540685">
    <property type="component" value="Unassembled WGS sequence"/>
</dbReference>
<dbReference type="AlphaFoldDB" id="A0A7W9MDN9"/>
<keyword evidence="3" id="KW-0902">Two-component regulatory system</keyword>
<accession>A0A7W9MDN9</accession>
<feature type="domain" description="Signal transduction histidine kinase subgroup 3 dimerisation and phosphoacceptor" evidence="6">
    <location>
        <begin position="212"/>
        <end position="279"/>
    </location>
</feature>
<evidence type="ECO:0000313" key="8">
    <source>
        <dbReference type="Proteomes" id="UP000540685"/>
    </source>
</evidence>
<dbReference type="EC" id="2.7.13.3" evidence="7"/>
<keyword evidence="8" id="KW-1185">Reference proteome</keyword>
<feature type="transmembrane region" description="Helical" evidence="5">
    <location>
        <begin position="125"/>
        <end position="148"/>
    </location>
</feature>
<dbReference type="EMBL" id="JACHMP010000001">
    <property type="protein sequence ID" value="MBB5816970.1"/>
    <property type="molecule type" value="Genomic_DNA"/>
</dbReference>
<reference evidence="7 8" key="1">
    <citation type="submission" date="2020-08" db="EMBL/GenBank/DDBJ databases">
        <title>Sequencing the genomes of 1000 actinobacteria strains.</title>
        <authorList>
            <person name="Klenk H.-P."/>
        </authorList>
    </citation>
    <scope>NUCLEOTIDE SEQUENCE [LARGE SCALE GENOMIC DNA]</scope>
    <source>
        <strain evidence="7 8">DSM 46887</strain>
    </source>
</reference>
<feature type="compositionally biased region" description="Pro residues" evidence="4">
    <location>
        <begin position="420"/>
        <end position="429"/>
    </location>
</feature>
<dbReference type="GO" id="GO:0016020">
    <property type="term" value="C:membrane"/>
    <property type="evidence" value="ECO:0007669"/>
    <property type="project" value="InterPro"/>
</dbReference>
<dbReference type="InterPro" id="IPR050482">
    <property type="entry name" value="Sensor_HK_TwoCompSys"/>
</dbReference>
<evidence type="ECO:0000256" key="1">
    <source>
        <dbReference type="ARBA" id="ARBA00022679"/>
    </source>
</evidence>
<comment type="caution">
    <text evidence="7">The sequence shown here is derived from an EMBL/GenBank/DDBJ whole genome shotgun (WGS) entry which is preliminary data.</text>
</comment>
<dbReference type="PANTHER" id="PTHR24421">
    <property type="entry name" value="NITRATE/NITRITE SENSOR PROTEIN NARX-RELATED"/>
    <property type="match status" value="1"/>
</dbReference>
<dbReference type="Gene3D" id="3.30.565.10">
    <property type="entry name" value="Histidine kinase-like ATPase, C-terminal domain"/>
    <property type="match status" value="1"/>
</dbReference>
<feature type="transmembrane region" description="Helical" evidence="5">
    <location>
        <begin position="84"/>
        <end position="105"/>
    </location>
</feature>
<protein>
    <submittedName>
        <fullName evidence="7">Two-component system sensor histidine kinase DesK</fullName>
        <ecNumber evidence="7">2.7.13.3</ecNumber>
    </submittedName>
</protein>
<feature type="transmembrane region" description="Helical" evidence="5">
    <location>
        <begin position="21"/>
        <end position="40"/>
    </location>
</feature>
<keyword evidence="5" id="KW-0472">Membrane</keyword>
<dbReference type="GO" id="GO:0046983">
    <property type="term" value="F:protein dimerization activity"/>
    <property type="evidence" value="ECO:0007669"/>
    <property type="project" value="InterPro"/>
</dbReference>
<name>A0A7W9MDN9_9ACTN</name>
<dbReference type="Gene3D" id="1.20.5.1930">
    <property type="match status" value="1"/>
</dbReference>
<feature type="transmembrane region" description="Helical" evidence="5">
    <location>
        <begin position="160"/>
        <end position="182"/>
    </location>
</feature>
<keyword evidence="2 7" id="KW-0418">Kinase</keyword>
<evidence type="ECO:0000256" key="5">
    <source>
        <dbReference type="SAM" id="Phobius"/>
    </source>
</evidence>
<dbReference type="InterPro" id="IPR036890">
    <property type="entry name" value="HATPase_C_sf"/>
</dbReference>
<evidence type="ECO:0000313" key="7">
    <source>
        <dbReference type="EMBL" id="MBB5816970.1"/>
    </source>
</evidence>
<proteinExistence type="predicted"/>
<dbReference type="InterPro" id="IPR011712">
    <property type="entry name" value="Sig_transdc_His_kin_sub3_dim/P"/>
</dbReference>
<gene>
    <name evidence="7" type="ORF">F4562_000032</name>
</gene>
<dbReference type="PANTHER" id="PTHR24421:SF63">
    <property type="entry name" value="SENSOR HISTIDINE KINASE DESK"/>
    <property type="match status" value="1"/>
</dbReference>
<evidence type="ECO:0000256" key="3">
    <source>
        <dbReference type="ARBA" id="ARBA00023012"/>
    </source>
</evidence>
<keyword evidence="5" id="KW-1133">Transmembrane helix</keyword>
<keyword evidence="5" id="KW-0812">Transmembrane</keyword>
<dbReference type="GO" id="GO:0000155">
    <property type="term" value="F:phosphorelay sensor kinase activity"/>
    <property type="evidence" value="ECO:0007669"/>
    <property type="project" value="InterPro"/>
</dbReference>
<feature type="transmembrane region" description="Helical" evidence="5">
    <location>
        <begin position="52"/>
        <end position="72"/>
    </location>
</feature>
<sequence length="462" mass="48457">MGGSRMTDRWRRRSQAERWDLGTRIMLCGTYVFEPVWSATMLGPEVGVFARWAMLIWLTLHALACALLVHAGMDHYLGRRPRPVRLIALVCGLTVVGVVAGVAAYPDAQPGHPDGPASGLVVVMAPAFVAAVSAAVSLPVTAGVLAAATVTKFAVSRIEGAPVSIALPAAIGLCGLVAAWTLTFRVSTWGVKSVWEMEHSVRLRARLAVAEERLRFARDLHDVIGRNLSVVALKSELAVRLAERGRSGAVEEMREVRRIAEESLTEMREVVRGYRTADLDTELAGARAVLASAGVHCRVVGDGHGLSTEAQSTLGWVVREGTTNVLRHSEARTCTVSLSRSSTGGADRLTLTMENDGAAGPVPAGGHRPIGNGFPGVAERLAALGGSVTAGWEPPDRFRLTAELPLPATASGGDPVTGVTPPPPVPAGPLPAQGKTADTGPGVVPEKTATTGPLPAQGRETR</sequence>
<dbReference type="RefSeq" id="WP_184548446.1">
    <property type="nucleotide sequence ID" value="NZ_JACHMP010000001.1"/>
</dbReference>
<evidence type="ECO:0000256" key="4">
    <source>
        <dbReference type="SAM" id="MobiDB-lite"/>
    </source>
</evidence>
<organism evidence="7 8">
    <name type="scientific">Streptosporangium becharense</name>
    <dbReference type="NCBI Taxonomy" id="1816182"/>
    <lineage>
        <taxon>Bacteria</taxon>
        <taxon>Bacillati</taxon>
        <taxon>Actinomycetota</taxon>
        <taxon>Actinomycetes</taxon>
        <taxon>Streptosporangiales</taxon>
        <taxon>Streptosporangiaceae</taxon>
        <taxon>Streptosporangium</taxon>
    </lineage>
</organism>
<dbReference type="CDD" id="cd16917">
    <property type="entry name" value="HATPase_UhpB-NarQ-NarX-like"/>
    <property type="match status" value="1"/>
</dbReference>
<evidence type="ECO:0000259" key="6">
    <source>
        <dbReference type="Pfam" id="PF07730"/>
    </source>
</evidence>
<evidence type="ECO:0000256" key="2">
    <source>
        <dbReference type="ARBA" id="ARBA00022777"/>
    </source>
</evidence>
<feature type="region of interest" description="Disordered" evidence="4">
    <location>
        <begin position="406"/>
        <end position="462"/>
    </location>
</feature>
<dbReference type="Pfam" id="PF07730">
    <property type="entry name" value="HisKA_3"/>
    <property type="match status" value="1"/>
</dbReference>
<keyword evidence="1 7" id="KW-0808">Transferase</keyword>